<keyword evidence="2" id="KW-1185">Reference proteome</keyword>
<sequence length="245" mass="27231">MEYPGMQQQHAIEFFFLAEATSLWGFHWLIEWSTSSFYVKCLHPGLQSAKVSLHGPDPKHPGKQHLRFDLDKPSVVQKAEKAGGRWSDRSDKLPYFFSGRQVSDHAAHIIRFSAEWDTFLKGAPGPGNSRGPRQKSTFKAVVPSPEKDHATHVDVYLSFGDPYWPDEEGARAAEAGMGPITNAIGMHLTAVIVHRKVISQPDPWGDVRGDTPLDECSRGMAAAVDETGLLWLCEKLIPRTEFPAA</sequence>
<evidence type="ECO:0000313" key="1">
    <source>
        <dbReference type="EMBL" id="MDN4516390.1"/>
    </source>
</evidence>
<evidence type="ECO:0000313" key="2">
    <source>
        <dbReference type="Proteomes" id="UP001172687"/>
    </source>
</evidence>
<gene>
    <name evidence="1" type="ORF">QYF68_00920</name>
</gene>
<comment type="caution">
    <text evidence="1">The sequence shown here is derived from an EMBL/GenBank/DDBJ whole genome shotgun (WGS) entry which is preliminary data.</text>
</comment>
<accession>A0ABT8H6J1</accession>
<reference evidence="1" key="1">
    <citation type="submission" date="2023-07" db="EMBL/GenBank/DDBJ databases">
        <title>Degradation of tert-butanol by M. austroafricanum TBA100.</title>
        <authorList>
            <person name="Helbich S."/>
            <person name="Vainshtein Y."/>
        </authorList>
    </citation>
    <scope>NUCLEOTIDE SEQUENCE</scope>
    <source>
        <strain evidence="1">TBA100</strain>
    </source>
</reference>
<dbReference type="Proteomes" id="UP001172687">
    <property type="component" value="Unassembled WGS sequence"/>
</dbReference>
<name>A0ABT8H6J1_MYCAO</name>
<dbReference type="EMBL" id="JAUHTC010000005">
    <property type="protein sequence ID" value="MDN4516390.1"/>
    <property type="molecule type" value="Genomic_DNA"/>
</dbReference>
<dbReference type="RefSeq" id="WP_301161186.1">
    <property type="nucleotide sequence ID" value="NZ_JAUHTC010000005.1"/>
</dbReference>
<proteinExistence type="predicted"/>
<organism evidence="1 2">
    <name type="scientific">Mycolicibacterium austroafricanum</name>
    <name type="common">Mycobacterium austroafricanum</name>
    <dbReference type="NCBI Taxonomy" id="39687"/>
    <lineage>
        <taxon>Bacteria</taxon>
        <taxon>Bacillati</taxon>
        <taxon>Actinomycetota</taxon>
        <taxon>Actinomycetes</taxon>
        <taxon>Mycobacteriales</taxon>
        <taxon>Mycobacteriaceae</taxon>
        <taxon>Mycolicibacterium</taxon>
    </lineage>
</organism>
<protein>
    <submittedName>
        <fullName evidence="1">Uncharacterized protein</fullName>
    </submittedName>
</protein>